<keyword evidence="3" id="KW-1185">Reference proteome</keyword>
<dbReference type="PANTHER" id="PTHR43308">
    <property type="entry name" value="OUTER MEMBRANE PROTEIN ALPHA-RELATED"/>
    <property type="match status" value="1"/>
</dbReference>
<feature type="domain" description="SLH" evidence="1">
    <location>
        <begin position="28"/>
        <end position="91"/>
    </location>
</feature>
<proteinExistence type="predicted"/>
<evidence type="ECO:0000313" key="3">
    <source>
        <dbReference type="Proteomes" id="UP001549104"/>
    </source>
</evidence>
<dbReference type="Proteomes" id="UP001549104">
    <property type="component" value="Unassembled WGS sequence"/>
</dbReference>
<comment type="caution">
    <text evidence="2">The sequence shown here is derived from an EMBL/GenBank/DDBJ whole genome shotgun (WGS) entry which is preliminary data.</text>
</comment>
<gene>
    <name evidence="2" type="ORF">ABIC55_000666</name>
</gene>
<organism evidence="2 3">
    <name type="scientific">Sporosarcina psychrophila</name>
    <name type="common">Bacillus psychrophilus</name>
    <dbReference type="NCBI Taxonomy" id="1476"/>
    <lineage>
        <taxon>Bacteria</taxon>
        <taxon>Bacillati</taxon>
        <taxon>Bacillota</taxon>
        <taxon>Bacilli</taxon>
        <taxon>Bacillales</taxon>
        <taxon>Caryophanaceae</taxon>
        <taxon>Sporosarcina</taxon>
    </lineage>
</organism>
<sequence>MKNRWIWQWLSCIVVVAVVSLSGQTKALSQSFKDVSQNHPFREIIQNMQVRELINGYPDGSFRPDETISRQHVAHLLDKALALEAKTVAVISYKDVPTNHPYSNAILKVSQAGIFSGDVNGNFNPNAPITRVQMAKVLDLAFELNIKSFSHYRDVGKNNWGFLHIQALNSNGITVGNKGYFKPNEPVTRAHYAAFLHRALKMPKVPIPNPNLPPTKEEILNLVYRLPVTVETTINNSKLQSSPFSSVRTELLETATQPLVDSDLKNYYANMCTYCDMGLFPSLADETDYRFEILENTPNLVRIRTVSFDAPLEDAVYLEYGFEKQSVKWKLSIFDWDHVGAGSFDLTKEEALQIVGNEYASYASSPVRVTFLNTKYADVYDPYTDQDYRRLVYRMQVETEEGSFNTFFYPHSGLFDQE</sequence>
<feature type="domain" description="SLH" evidence="1">
    <location>
        <begin position="148"/>
        <end position="210"/>
    </location>
</feature>
<dbReference type="EMBL" id="JBEPME010000001">
    <property type="protein sequence ID" value="MET3655582.1"/>
    <property type="molecule type" value="Genomic_DNA"/>
</dbReference>
<dbReference type="Pfam" id="PF00395">
    <property type="entry name" value="SLH"/>
    <property type="match status" value="3"/>
</dbReference>
<name>A0ABV2K3E3_SPOPS</name>
<dbReference type="PROSITE" id="PS51272">
    <property type="entry name" value="SLH"/>
    <property type="match status" value="3"/>
</dbReference>
<protein>
    <recommendedName>
        <fullName evidence="1">SLH domain-containing protein</fullName>
    </recommendedName>
</protein>
<dbReference type="InterPro" id="IPR001119">
    <property type="entry name" value="SLH_dom"/>
</dbReference>
<evidence type="ECO:0000313" key="2">
    <source>
        <dbReference type="EMBL" id="MET3655582.1"/>
    </source>
</evidence>
<accession>A0ABV2K3E3</accession>
<evidence type="ECO:0000259" key="1">
    <source>
        <dbReference type="PROSITE" id="PS51272"/>
    </source>
</evidence>
<dbReference type="RefSeq" id="WP_354312152.1">
    <property type="nucleotide sequence ID" value="NZ_JBEPME010000001.1"/>
</dbReference>
<dbReference type="InterPro" id="IPR051465">
    <property type="entry name" value="Cell_Envelope_Struct_Comp"/>
</dbReference>
<feature type="domain" description="SLH" evidence="1">
    <location>
        <begin position="92"/>
        <end position="147"/>
    </location>
</feature>
<dbReference type="PANTHER" id="PTHR43308:SF5">
    <property type="entry name" value="S-LAYER PROTEIN _ PEPTIDOGLYCAN ENDO-BETA-N-ACETYLGLUCOSAMINIDASE"/>
    <property type="match status" value="1"/>
</dbReference>
<reference evidence="2 3" key="1">
    <citation type="submission" date="2024-06" db="EMBL/GenBank/DDBJ databases">
        <title>Sorghum-associated microbial communities from plants grown in Nebraska, USA.</title>
        <authorList>
            <person name="Schachtman D."/>
        </authorList>
    </citation>
    <scope>NUCLEOTIDE SEQUENCE [LARGE SCALE GENOMIC DNA]</scope>
    <source>
        <strain evidence="2 3">1288</strain>
    </source>
</reference>